<keyword evidence="7" id="KW-0234">DNA repair</keyword>
<dbReference type="PANTHER" id="PTHR15271">
    <property type="entry name" value="CHROMATIN ASSEMBLY FACTOR 1 SUBUNIT B"/>
    <property type="match status" value="1"/>
</dbReference>
<sequence>MPQVFLPQVLWHCKNNRLADRVYSVDVQPAQGPPAAADDADATNNEQQKLQYRIATAGADEFIHLWNADFSSGSLAVTCISRLVGHEKEVNCVRWNPHGTILASGGSDHAVCLWVRSYKPDSVPLGVDASFLQYHEWWSRTSSLRRADAINTLAWAPSGTQLAIGCEDGRIFVCDVTGDILGAKSGRVLEGHSHIIQGVAFDPLGKFIASQSSDQTVRLWSRRVPPGGQPALVSATAQQQTQPTATAAENAAAGGGAPAAAAAAAAAGRAPVWRCEAAIKCWAKPGAARDADCAQEDKENEQQSAAATPGNGAGASSRSGPLRQLFLAENQLPSFFRRLDWSPDGSLLVTPAGVQQILPGESDPSPTPTAEAAEAAASPSASPRASSTANSTAGSAQEAAAAGLPHNAGESFFAAYAFHRRLLQQSTSPFVTHRLESGPAVCVRFNPCFFAPLPVPPGLQKKGLASAAANAASAAAAAGSEVPAANALEEQYAKTRSWLFRAEDRQHMVPLASPCKAPGDPATPQSAQEAAQQRQPGQESQQESMNVDTDPVSTPKGDRSETDSGVSQDMVFPRFVYSICTLDGSVLLYDTQFLCRPLAVLHRLHLAPMTDCSWSGDGRLLICSSSDGYLTFVLFTESELGKILSRPKAFTAPQTACRRAEQPQSLASQIRPDSNRQNQQKCPEGDAASEQSEAPVKSRILVLGNARAKILKTMEPAATSALVCGAAAPQQPPNRQAAVSLEANPADHDQGSKESIVP</sequence>
<evidence type="ECO:0000256" key="8">
    <source>
        <dbReference type="ARBA" id="ARBA00023242"/>
    </source>
</evidence>
<dbReference type="Proteomes" id="UP000030754">
    <property type="component" value="Unassembled WGS sequence"/>
</dbReference>
<reference evidence="12" key="2">
    <citation type="submission" date="2013-10" db="EMBL/GenBank/DDBJ databases">
        <authorList>
            <person name="Aslett M."/>
        </authorList>
    </citation>
    <scope>NUCLEOTIDE SEQUENCE [LARGE SCALE GENOMIC DNA]</scope>
    <source>
        <strain evidence="12">Houghton</strain>
    </source>
</reference>
<feature type="repeat" description="WD" evidence="9">
    <location>
        <begin position="83"/>
        <end position="114"/>
    </location>
</feature>
<dbReference type="InterPro" id="IPR036322">
    <property type="entry name" value="WD40_repeat_dom_sf"/>
</dbReference>
<dbReference type="InterPro" id="IPR001680">
    <property type="entry name" value="WD40_rpt"/>
</dbReference>
<evidence type="ECO:0000256" key="5">
    <source>
        <dbReference type="ARBA" id="ARBA00022763"/>
    </source>
</evidence>
<feature type="repeat" description="WD" evidence="9">
    <location>
        <begin position="189"/>
        <end position="221"/>
    </location>
</feature>
<protein>
    <submittedName>
        <fullName evidence="12">Chromatin assembly factor 1 subunit, putative</fullName>
    </submittedName>
</protein>
<evidence type="ECO:0000313" key="13">
    <source>
        <dbReference type="Proteomes" id="UP000030754"/>
    </source>
</evidence>
<dbReference type="GO" id="GO:0006335">
    <property type="term" value="P:DNA replication-dependent chromatin assembly"/>
    <property type="evidence" value="ECO:0007669"/>
    <property type="project" value="InterPro"/>
</dbReference>
<evidence type="ECO:0000256" key="3">
    <source>
        <dbReference type="ARBA" id="ARBA00022574"/>
    </source>
</evidence>
<dbReference type="PROSITE" id="PS50082">
    <property type="entry name" value="WD_REPEATS_2"/>
    <property type="match status" value="2"/>
</dbReference>
<feature type="domain" description="CAF1B/HIR1 beta-propeller" evidence="11">
    <location>
        <begin position="4"/>
        <end position="221"/>
    </location>
</feature>
<feature type="region of interest" description="Disordered" evidence="10">
    <location>
        <begin position="356"/>
        <end position="401"/>
    </location>
</feature>
<dbReference type="EMBL" id="HG722611">
    <property type="protein sequence ID" value="CDJ62834.1"/>
    <property type="molecule type" value="Genomic_DNA"/>
</dbReference>
<keyword evidence="5" id="KW-0227">DNA damage</keyword>
<feature type="compositionally biased region" description="Low complexity" evidence="10">
    <location>
        <begin position="727"/>
        <end position="738"/>
    </location>
</feature>
<reference evidence="12" key="1">
    <citation type="submission" date="2013-10" db="EMBL/GenBank/DDBJ databases">
        <title>Genomic analysis of the causative agents of coccidiosis in chickens.</title>
        <authorList>
            <person name="Reid A.J."/>
            <person name="Blake D."/>
            <person name="Billington K."/>
            <person name="Browne H."/>
            <person name="Dunn M."/>
            <person name="Hung S."/>
            <person name="Kawahara F."/>
            <person name="Miranda-Saavedra D."/>
            <person name="Mourier T."/>
            <person name="Nagra H."/>
            <person name="Otto T.D."/>
            <person name="Rawlings N."/>
            <person name="Sanchez A."/>
            <person name="Sanders M."/>
            <person name="Subramaniam C."/>
            <person name="Tay Y."/>
            <person name="Dear P."/>
            <person name="Doerig C."/>
            <person name="Gruber A."/>
            <person name="Parkinson J."/>
            <person name="Shirley M."/>
            <person name="Wan K.L."/>
            <person name="Berriman M."/>
            <person name="Tomley F."/>
            <person name="Pain A."/>
        </authorList>
    </citation>
    <scope>NUCLEOTIDE SEQUENCE [LARGE SCALE GENOMIC DNA]</scope>
    <source>
        <strain evidence="12">Houghton</strain>
    </source>
</reference>
<evidence type="ECO:0000256" key="10">
    <source>
        <dbReference type="SAM" id="MobiDB-lite"/>
    </source>
</evidence>
<feature type="compositionally biased region" description="Basic and acidic residues" evidence="10">
    <location>
        <begin position="292"/>
        <end position="301"/>
    </location>
</feature>
<dbReference type="InterPro" id="IPR015943">
    <property type="entry name" value="WD40/YVTN_repeat-like_dom_sf"/>
</dbReference>
<evidence type="ECO:0000256" key="2">
    <source>
        <dbReference type="ARBA" id="ARBA00007306"/>
    </source>
</evidence>
<dbReference type="GO" id="GO:0005634">
    <property type="term" value="C:nucleus"/>
    <property type="evidence" value="ECO:0007669"/>
    <property type="project" value="UniProtKB-SubCell"/>
</dbReference>
<dbReference type="VEuPathDB" id="ToxoDB:ENH_00027420"/>
<keyword evidence="6" id="KW-0156">Chromatin regulator</keyword>
<dbReference type="Pfam" id="PF24105">
    <property type="entry name" value="Beta-prop_CAF1B_HIR1"/>
    <property type="match status" value="1"/>
</dbReference>
<dbReference type="SMART" id="SM00320">
    <property type="entry name" value="WD40"/>
    <property type="match status" value="5"/>
</dbReference>
<dbReference type="InterPro" id="IPR045145">
    <property type="entry name" value="PTHR15271"/>
</dbReference>
<dbReference type="GO" id="GO:0006281">
    <property type="term" value="P:DNA repair"/>
    <property type="evidence" value="ECO:0007669"/>
    <property type="project" value="UniProtKB-KW"/>
</dbReference>
<feature type="compositionally biased region" description="Polar residues" evidence="10">
    <location>
        <begin position="662"/>
        <end position="681"/>
    </location>
</feature>
<dbReference type="RefSeq" id="XP_013440196.1">
    <property type="nucleotide sequence ID" value="XM_013584742.1"/>
</dbReference>
<dbReference type="GO" id="GO:0006334">
    <property type="term" value="P:nucleosome assembly"/>
    <property type="evidence" value="ECO:0007669"/>
    <property type="project" value="TreeGrafter"/>
</dbReference>
<keyword evidence="4" id="KW-0677">Repeat</keyword>
<comment type="subcellular location">
    <subcellularLocation>
        <location evidence="1">Nucleus</location>
    </subcellularLocation>
</comment>
<dbReference type="PANTHER" id="PTHR15271:SF4">
    <property type="entry name" value="CHROMATIN ASSEMBLY FACTOR 1 SUBUNIT B"/>
    <property type="match status" value="1"/>
</dbReference>
<dbReference type="InterPro" id="IPR055410">
    <property type="entry name" value="Beta-prop_CAF1B_HIR1"/>
</dbReference>
<dbReference type="Pfam" id="PF00400">
    <property type="entry name" value="WD40"/>
    <property type="match status" value="1"/>
</dbReference>
<feature type="region of interest" description="Disordered" evidence="10">
    <location>
        <begin position="292"/>
        <end position="319"/>
    </location>
</feature>
<feature type="compositionally biased region" description="Low complexity" evidence="10">
    <location>
        <begin position="532"/>
        <end position="544"/>
    </location>
</feature>
<keyword evidence="13" id="KW-1185">Reference proteome</keyword>
<dbReference type="SUPFAM" id="SSF50978">
    <property type="entry name" value="WD40 repeat-like"/>
    <property type="match status" value="1"/>
</dbReference>
<evidence type="ECO:0000259" key="11">
    <source>
        <dbReference type="Pfam" id="PF24105"/>
    </source>
</evidence>
<dbReference type="AlphaFoldDB" id="U6MK41"/>
<evidence type="ECO:0000256" key="1">
    <source>
        <dbReference type="ARBA" id="ARBA00004123"/>
    </source>
</evidence>
<evidence type="ECO:0000313" key="12">
    <source>
        <dbReference type="EMBL" id="CDJ62834.1"/>
    </source>
</evidence>
<evidence type="ECO:0000256" key="4">
    <source>
        <dbReference type="ARBA" id="ARBA00022737"/>
    </source>
</evidence>
<comment type="similarity">
    <text evidence="2">Belongs to the WD repeat HIR1 family.</text>
</comment>
<dbReference type="OrthoDB" id="354277at2759"/>
<evidence type="ECO:0000256" key="9">
    <source>
        <dbReference type="PROSITE-ProRule" id="PRU00221"/>
    </source>
</evidence>
<accession>U6MK41</accession>
<name>U6MK41_9EIME</name>
<dbReference type="GeneID" id="25472910"/>
<feature type="region of interest" description="Disordered" evidence="10">
    <location>
        <begin position="511"/>
        <end position="565"/>
    </location>
</feature>
<keyword evidence="8" id="KW-0539">Nucleus</keyword>
<feature type="region of interest" description="Disordered" evidence="10">
    <location>
        <begin position="727"/>
        <end position="758"/>
    </location>
</feature>
<dbReference type="Gene3D" id="2.130.10.10">
    <property type="entry name" value="YVTN repeat-like/Quinoprotein amine dehydrogenase"/>
    <property type="match status" value="2"/>
</dbReference>
<feature type="region of interest" description="Disordered" evidence="10">
    <location>
        <begin position="660"/>
        <end position="695"/>
    </location>
</feature>
<gene>
    <name evidence="12" type="ORF">ENH_00027420</name>
</gene>
<dbReference type="GO" id="GO:0033186">
    <property type="term" value="C:CAF-1 complex"/>
    <property type="evidence" value="ECO:0007669"/>
    <property type="project" value="TreeGrafter"/>
</dbReference>
<evidence type="ECO:0000256" key="6">
    <source>
        <dbReference type="ARBA" id="ARBA00022853"/>
    </source>
</evidence>
<dbReference type="PROSITE" id="PS50294">
    <property type="entry name" value="WD_REPEATS_REGION"/>
    <property type="match status" value="2"/>
</dbReference>
<feature type="compositionally biased region" description="Low complexity" evidence="10">
    <location>
        <begin position="368"/>
        <end position="401"/>
    </location>
</feature>
<keyword evidence="3 9" id="KW-0853">WD repeat</keyword>
<organism evidence="12 13">
    <name type="scientific">Eimeria necatrix</name>
    <dbReference type="NCBI Taxonomy" id="51315"/>
    <lineage>
        <taxon>Eukaryota</taxon>
        <taxon>Sar</taxon>
        <taxon>Alveolata</taxon>
        <taxon>Apicomplexa</taxon>
        <taxon>Conoidasida</taxon>
        <taxon>Coccidia</taxon>
        <taxon>Eucoccidiorida</taxon>
        <taxon>Eimeriorina</taxon>
        <taxon>Eimeriidae</taxon>
        <taxon>Eimeria</taxon>
    </lineage>
</organism>
<evidence type="ECO:0000256" key="7">
    <source>
        <dbReference type="ARBA" id="ARBA00023204"/>
    </source>
</evidence>
<proteinExistence type="inferred from homology"/>